<protein>
    <submittedName>
        <fullName evidence="1">Uncharacterized protein</fullName>
    </submittedName>
</protein>
<proteinExistence type="predicted"/>
<dbReference type="Gene3D" id="2.30.180.10">
    <property type="entry name" value="FAS1 domain"/>
    <property type="match status" value="4"/>
</dbReference>
<sequence>MLSKPLNGLGSRKQQVRRGEGVGFSGHRDMELFKRAENKDRRAWIPHVGKKFLNHIPKESYVREELRKKEMTVFAPTNEAVKQFDERLKREGKDPQKIWDQIYAYHLANYPITSEGMGAITIASSYKGSVPIWVNRRRNGNGDNKESIFLNNAKVVLQDIRGGVRTQNGELRTQVSGRKERGSLNAQVRGRKECGSLNIQVSGRKERGSLNAQVRGRKECGSLNIQVSGRKERGSLNAQVRGRKVCGYLNTQVSGRKEWGSLNAQVRGRKERGSLNGTGVKEEGAGFSGHTVLHIIDDVLEPVFIDSSRGDLYNPSTYKLMEQSGTYKVKLGKVNELVNKHVVKNPFNAEGRNTFFLPSDEGFPGAWNKIDSLVLQGFIVPKVALFTRNFQEGPFTTAIEDVKSDLRVRVEMKNGTDGDGNPVYYAVSTVVQGDNQHSEGTTVGIIKKANIPVRNGVVHIVDKPLMVVDENMEKYLQRDPQLSKFREFLVTSAPEVFRMVRDASKPATLLAPSNKAFDLVDKKRYEKIIQNMNTAKALGNLHLVQGEVTSKSAREGQTKEMTMLPASTMDQNDGEEKVYFHSSGAADNLSLSVDGGGVNSTIAIADINTSNGVIHIIDRILGIPYQSIYEKLSSDPMLKESFNLGEHGNRFNEKFQRMDHQFTYFVPSDEAWVTKEKQFPTAVKKLRSGRHGYHVSINAILERHMFGNGGFTLDELVAKSESQTKEEPLETMRGRVKVSKVGRAYYVEWEGENAEIIRGDIECTNGYIHVIDNVLMKKRDVTTSGGVHFSATLLSLPLSFVSLHIVRRLAQL</sequence>
<dbReference type="OrthoDB" id="6368361at2759"/>
<reference evidence="1" key="1">
    <citation type="submission" date="2020-11" db="EMBL/GenBank/DDBJ databases">
        <authorList>
            <person name="Tran Van P."/>
        </authorList>
    </citation>
    <scope>NUCLEOTIDE SEQUENCE</scope>
</reference>
<dbReference type="PANTHER" id="PTHR10900:SF77">
    <property type="entry name" value="FI19380P1"/>
    <property type="match status" value="1"/>
</dbReference>
<dbReference type="AlphaFoldDB" id="A0A7R8ZJG5"/>
<dbReference type="SMART" id="SM00554">
    <property type="entry name" value="FAS1"/>
    <property type="match status" value="4"/>
</dbReference>
<dbReference type="InterPro" id="IPR036378">
    <property type="entry name" value="FAS1_dom_sf"/>
</dbReference>
<dbReference type="EMBL" id="OB660969">
    <property type="protein sequence ID" value="CAD7226899.1"/>
    <property type="molecule type" value="Genomic_DNA"/>
</dbReference>
<dbReference type="InterPro" id="IPR000782">
    <property type="entry name" value="FAS1_domain"/>
</dbReference>
<dbReference type="PANTHER" id="PTHR10900">
    <property type="entry name" value="PERIOSTIN-RELATED"/>
    <property type="match status" value="1"/>
</dbReference>
<evidence type="ECO:0000313" key="1">
    <source>
        <dbReference type="EMBL" id="CAD7226899.1"/>
    </source>
</evidence>
<dbReference type="Pfam" id="PF02469">
    <property type="entry name" value="Fasciclin"/>
    <property type="match status" value="3"/>
</dbReference>
<organism evidence="1">
    <name type="scientific">Cyprideis torosa</name>
    <dbReference type="NCBI Taxonomy" id="163714"/>
    <lineage>
        <taxon>Eukaryota</taxon>
        <taxon>Metazoa</taxon>
        <taxon>Ecdysozoa</taxon>
        <taxon>Arthropoda</taxon>
        <taxon>Crustacea</taxon>
        <taxon>Oligostraca</taxon>
        <taxon>Ostracoda</taxon>
        <taxon>Podocopa</taxon>
        <taxon>Podocopida</taxon>
        <taxon>Cytherocopina</taxon>
        <taxon>Cytheroidea</taxon>
        <taxon>Cytherideidae</taxon>
        <taxon>Cyprideis</taxon>
    </lineage>
</organism>
<name>A0A7R8ZJG5_9CRUS</name>
<dbReference type="SUPFAM" id="SSF82153">
    <property type="entry name" value="FAS1 domain"/>
    <property type="match status" value="4"/>
</dbReference>
<dbReference type="InterPro" id="IPR050904">
    <property type="entry name" value="Adhesion/Biosynth-related"/>
</dbReference>
<accession>A0A7R8ZJG5</accession>
<dbReference type="PROSITE" id="PS50213">
    <property type="entry name" value="FAS1"/>
    <property type="match status" value="3"/>
</dbReference>
<gene>
    <name evidence="1" type="ORF">CTOB1V02_LOCUS4811</name>
</gene>